<protein>
    <submittedName>
        <fullName evidence="2">Uncharacterized protein</fullName>
    </submittedName>
</protein>
<reference evidence="2" key="1">
    <citation type="submission" date="2023-03" db="EMBL/GenBank/DDBJ databases">
        <authorList>
            <person name="Steffen K."/>
            <person name="Cardenas P."/>
        </authorList>
    </citation>
    <scope>NUCLEOTIDE SEQUENCE</scope>
</reference>
<dbReference type="Gene3D" id="3.40.50.300">
    <property type="entry name" value="P-loop containing nucleotide triphosphate hydrolases"/>
    <property type="match status" value="2"/>
</dbReference>
<dbReference type="InterPro" id="IPR027417">
    <property type="entry name" value="P-loop_NTPase"/>
</dbReference>
<evidence type="ECO:0000256" key="1">
    <source>
        <dbReference type="SAM" id="MobiDB-lite"/>
    </source>
</evidence>
<sequence>MHDAGIAPLLDAIVRTVPSPAGATVQADGTGLTTDHRQHVDPSGCGVNRAGAETSVVHTPGGYASYQTIKVITGGLRSDADLICARTGAKIRLNKLSTRQGEKLKDVQELSGGTIWRR</sequence>
<dbReference type="SUPFAM" id="SSF50447">
    <property type="entry name" value="Translation proteins"/>
    <property type="match status" value="1"/>
</dbReference>
<evidence type="ECO:0000313" key="3">
    <source>
        <dbReference type="Proteomes" id="UP001174909"/>
    </source>
</evidence>
<comment type="caution">
    <text evidence="2">The sequence shown here is derived from an EMBL/GenBank/DDBJ whole genome shotgun (WGS) entry which is preliminary data.</text>
</comment>
<proteinExistence type="predicted"/>
<accession>A0AA35WXM7</accession>
<dbReference type="EMBL" id="CASHTH010002607">
    <property type="protein sequence ID" value="CAI8032546.1"/>
    <property type="molecule type" value="Genomic_DNA"/>
</dbReference>
<dbReference type="InterPro" id="IPR009000">
    <property type="entry name" value="Transl_B-barrel_sf"/>
</dbReference>
<gene>
    <name evidence="2" type="ORF">GBAR_LOCUS18396</name>
</gene>
<name>A0AA35WXM7_GEOBA</name>
<keyword evidence="3" id="KW-1185">Reference proteome</keyword>
<evidence type="ECO:0000313" key="2">
    <source>
        <dbReference type="EMBL" id="CAI8032546.1"/>
    </source>
</evidence>
<feature type="region of interest" description="Disordered" evidence="1">
    <location>
        <begin position="24"/>
        <end position="43"/>
    </location>
</feature>
<dbReference type="Proteomes" id="UP001174909">
    <property type="component" value="Unassembled WGS sequence"/>
</dbReference>
<organism evidence="2 3">
    <name type="scientific">Geodia barretti</name>
    <name type="common">Barrett's horny sponge</name>
    <dbReference type="NCBI Taxonomy" id="519541"/>
    <lineage>
        <taxon>Eukaryota</taxon>
        <taxon>Metazoa</taxon>
        <taxon>Porifera</taxon>
        <taxon>Demospongiae</taxon>
        <taxon>Heteroscleromorpha</taxon>
        <taxon>Tetractinellida</taxon>
        <taxon>Astrophorina</taxon>
        <taxon>Geodiidae</taxon>
        <taxon>Geodia</taxon>
    </lineage>
</organism>
<dbReference type="AlphaFoldDB" id="A0AA35WXM7"/>